<evidence type="ECO:0000313" key="2">
    <source>
        <dbReference type="EMBL" id="KTD14710.1"/>
    </source>
</evidence>
<sequence>MYVYFNKIKYQGKPLLWKVDKENNTAICMYECHRENKPLDSKKVNAALKDIIGIDSSDSSAKISDYQKFLKKHSAQEANQIRRSSSAPKIVVPRQSSHGMFSSNSNSPSKKPSLTRTLSTPHYLKTFTTDETPQSLFEIVTLPSKGETTAYYTLAENSTRRLNESPKGVLAPIDIKNLLVQLLRDEYLHPFRVRQLDLLKQFFDQYLEPIYSELKNDLKGKEAIELYLQNAVLNGVRQVSVNNLLTVFNVRGPLVPHNQKQVIQFAYQQKQLIADFMIMYLEFFIRDDLQVEDILNEQLVENKELITWLNEVKKKFLPHQKELAKLFNTLKLLTVYFGIISYELSTVTSEDCKKNSTYDISELTKQMAEKSNNPLLSFVLGIFEEDFAQEILQQLQKSKDNTNSGLLNTTYHSLSALIDEALEKIYSPDKLKKKDILPNLKKELTKSVIQAIYAITNGDRHCPEAQYITTLTDDDLYVRREWKEELMDILEHQLLSKYDKKKESSISSKANKYLEKLISSFFKEKVDHLVKMEMQAEKKEKQEKEEQSLKIFG</sequence>
<feature type="compositionally biased region" description="Polar residues" evidence="1">
    <location>
        <begin position="77"/>
        <end position="87"/>
    </location>
</feature>
<dbReference type="OrthoDB" id="5653929at2"/>
<reference evidence="2 3" key="1">
    <citation type="submission" date="2015-11" db="EMBL/GenBank/DDBJ databases">
        <title>Genomic analysis of 38 Legionella species identifies large and diverse effector repertoires.</title>
        <authorList>
            <person name="Burstein D."/>
            <person name="Amaro F."/>
            <person name="Zusman T."/>
            <person name="Lifshitz Z."/>
            <person name="Cohen O."/>
            <person name="Gilbert J.A."/>
            <person name="Pupko T."/>
            <person name="Shuman H.A."/>
            <person name="Segal G."/>
        </authorList>
    </citation>
    <scope>NUCLEOTIDE SEQUENCE [LARGE SCALE GENOMIC DNA]</scope>
    <source>
        <strain evidence="2 3">Bercovier 4</strain>
    </source>
</reference>
<dbReference type="AlphaFoldDB" id="A0A0W0V4E0"/>
<evidence type="ECO:0000256" key="1">
    <source>
        <dbReference type="SAM" id="MobiDB-lite"/>
    </source>
</evidence>
<name>A0A0W0V4E0_9GAMM</name>
<evidence type="ECO:0000313" key="3">
    <source>
        <dbReference type="Proteomes" id="UP000054761"/>
    </source>
</evidence>
<dbReference type="RefSeq" id="WP_058502710.1">
    <property type="nucleotide sequence ID" value="NZ_CAAAJA010000042.1"/>
</dbReference>
<keyword evidence="3" id="KW-1185">Reference proteome</keyword>
<gene>
    <name evidence="2" type="ORF">Lisr_2418</name>
</gene>
<protein>
    <submittedName>
        <fullName evidence="2">Uncharacterized protein</fullName>
    </submittedName>
</protein>
<feature type="compositionally biased region" description="Low complexity" evidence="1">
    <location>
        <begin position="102"/>
        <end position="112"/>
    </location>
</feature>
<comment type="caution">
    <text evidence="2">The sequence shown here is derived from an EMBL/GenBank/DDBJ whole genome shotgun (WGS) entry which is preliminary data.</text>
</comment>
<dbReference type="STRING" id="454.Lisr_2418"/>
<dbReference type="PATRIC" id="fig|454.4.peg.2644"/>
<organism evidence="2 3">
    <name type="scientific">Legionella israelensis</name>
    <dbReference type="NCBI Taxonomy" id="454"/>
    <lineage>
        <taxon>Bacteria</taxon>
        <taxon>Pseudomonadati</taxon>
        <taxon>Pseudomonadota</taxon>
        <taxon>Gammaproteobacteria</taxon>
        <taxon>Legionellales</taxon>
        <taxon>Legionellaceae</taxon>
        <taxon>Legionella</taxon>
    </lineage>
</organism>
<dbReference type="EMBL" id="LNYH01000148">
    <property type="protein sequence ID" value="KTD14710.1"/>
    <property type="molecule type" value="Genomic_DNA"/>
</dbReference>
<dbReference type="Proteomes" id="UP000054761">
    <property type="component" value="Unassembled WGS sequence"/>
</dbReference>
<feature type="region of interest" description="Disordered" evidence="1">
    <location>
        <begin position="77"/>
        <end position="116"/>
    </location>
</feature>
<proteinExistence type="predicted"/>
<accession>A0A0W0V4E0</accession>